<evidence type="ECO:0000313" key="7">
    <source>
        <dbReference type="EMBL" id="MBS2096833.1"/>
    </source>
</evidence>
<dbReference type="InterPro" id="IPR000891">
    <property type="entry name" value="PYR_CT"/>
</dbReference>
<evidence type="ECO:0000256" key="5">
    <source>
        <dbReference type="RuleBase" id="RU003523"/>
    </source>
</evidence>
<evidence type="ECO:0000256" key="1">
    <source>
        <dbReference type="ARBA" id="ARBA00022605"/>
    </source>
</evidence>
<sequence length="508" mass="56540">MTIELMDTTLRDGEQTTGVSFNDAEKLTMAHILLQELKVDRIEVASARVSEGEFRAVKKISEWATKNNLLDKIEVLGFVDNGVSLEWIKDAGARVCNLLTKGSLKHVTSQLSKTPEQHVEDIKGILKKAREMDIDVNIYLEDWSNGMIGSPEYVFFLLDNLQDESIKRFMLPDTLGILNPDQVTEFCSAIITRYPNLHFDFHSHNDYDLAVANVFAAVKSGFKGIHTTINGLGERAGNAPLASVVGVLTDQLKASTNIDESKLTRISQVVEGFSGIRIPTNKPLTGEYVFTQCAGIHADGDSKDNLYFNNLMPERFGRVRKYALGKTSGKANILKNLEELGISLSPEDMSRVTKEVIALGDKKETVTTEDLPYIISDVLKSASINEYIKVNNYSLSLTRGMKPTASLSIKINEKDYQASSAGDGQYDAFMKALWKIYDELKKPHPLLVDYWVTIPPGGKTDALVETVISWEYNDKLFKTRGLDADQTEAAIKATVKMLNLIENENINL</sequence>
<evidence type="ECO:0000313" key="8">
    <source>
        <dbReference type="Proteomes" id="UP000708576"/>
    </source>
</evidence>
<accession>A0ABS5JPR2</accession>
<dbReference type="PANTHER" id="PTHR10277:SF57">
    <property type="entry name" value="(R)-CITRAMALATE SYNTHASE CIMA"/>
    <property type="match status" value="1"/>
</dbReference>
<keyword evidence="2 5" id="KW-0808">Transferase</keyword>
<dbReference type="InterPro" id="IPR013709">
    <property type="entry name" value="2-isopropylmalate_synth_dimer"/>
</dbReference>
<dbReference type="InterPro" id="IPR054691">
    <property type="entry name" value="LeuA/HCS_post-cat"/>
</dbReference>
<dbReference type="PROSITE" id="PS00815">
    <property type="entry name" value="AIPM_HOMOCIT_SYNTH_1"/>
    <property type="match status" value="1"/>
</dbReference>
<dbReference type="SMART" id="SM00917">
    <property type="entry name" value="LeuA_dimer"/>
    <property type="match status" value="1"/>
</dbReference>
<dbReference type="Gene3D" id="3.20.20.70">
    <property type="entry name" value="Aldolase class I"/>
    <property type="match status" value="1"/>
</dbReference>
<evidence type="ECO:0000256" key="3">
    <source>
        <dbReference type="ARBA" id="ARBA00023211"/>
    </source>
</evidence>
<keyword evidence="1" id="KW-0028">Amino-acid biosynthesis</keyword>
<protein>
    <submittedName>
        <fullName evidence="7">2-isopropylmalate synthase</fullName>
    </submittedName>
</protein>
<name>A0ABS5JPR2_9BACT</name>
<proteinExistence type="inferred from homology"/>
<dbReference type="Proteomes" id="UP000708576">
    <property type="component" value="Unassembled WGS sequence"/>
</dbReference>
<dbReference type="Gene3D" id="3.30.160.740">
    <property type="match status" value="1"/>
</dbReference>
<evidence type="ECO:0000256" key="2">
    <source>
        <dbReference type="ARBA" id="ARBA00022679"/>
    </source>
</evidence>
<dbReference type="Gene3D" id="3.30.160.340">
    <property type="match status" value="1"/>
</dbReference>
<gene>
    <name evidence="7" type="ORF">KEM10_01000</name>
</gene>
<dbReference type="EMBL" id="JAGUCO010000001">
    <property type="protein sequence ID" value="MBS2096833.1"/>
    <property type="molecule type" value="Genomic_DNA"/>
</dbReference>
<dbReference type="SUPFAM" id="SSF51569">
    <property type="entry name" value="Aldolase"/>
    <property type="match status" value="1"/>
</dbReference>
<dbReference type="PANTHER" id="PTHR10277">
    <property type="entry name" value="HOMOCITRATE SYNTHASE-RELATED"/>
    <property type="match status" value="1"/>
</dbReference>
<organism evidence="7 8">
    <name type="scientific">Carboxylicivirga linearis</name>
    <dbReference type="NCBI Taxonomy" id="1628157"/>
    <lineage>
        <taxon>Bacteria</taxon>
        <taxon>Pseudomonadati</taxon>
        <taxon>Bacteroidota</taxon>
        <taxon>Bacteroidia</taxon>
        <taxon>Marinilabiliales</taxon>
        <taxon>Marinilabiliaceae</taxon>
        <taxon>Carboxylicivirga</taxon>
    </lineage>
</organism>
<keyword evidence="3" id="KW-0464">Manganese</keyword>
<dbReference type="PROSITE" id="PS50991">
    <property type="entry name" value="PYR_CT"/>
    <property type="match status" value="1"/>
</dbReference>
<feature type="domain" description="Pyruvate carboxyltransferase" evidence="6">
    <location>
        <begin position="3"/>
        <end position="264"/>
    </location>
</feature>
<dbReference type="InterPro" id="IPR036230">
    <property type="entry name" value="LeuA_allosteric_dom_sf"/>
</dbReference>
<evidence type="ECO:0000259" key="6">
    <source>
        <dbReference type="PROSITE" id="PS50991"/>
    </source>
</evidence>
<dbReference type="SUPFAM" id="SSF110921">
    <property type="entry name" value="2-isopropylmalate synthase LeuA, allosteric (dimerisation) domain"/>
    <property type="match status" value="1"/>
</dbReference>
<dbReference type="Pfam" id="PF08502">
    <property type="entry name" value="LeuA_dimer"/>
    <property type="match status" value="1"/>
</dbReference>
<dbReference type="InterPro" id="IPR013785">
    <property type="entry name" value="Aldolase_TIM"/>
</dbReference>
<dbReference type="Pfam" id="PF00682">
    <property type="entry name" value="HMGL-like"/>
    <property type="match status" value="1"/>
</dbReference>
<keyword evidence="8" id="KW-1185">Reference proteome</keyword>
<dbReference type="InterPro" id="IPR050073">
    <property type="entry name" value="2-IPM_HCS-like"/>
</dbReference>
<reference evidence="7 8" key="1">
    <citation type="journal article" date="2015" name="Int. J. Syst. Evol. Microbiol.">
        <title>Carboxylicivirga linearis sp. nov., isolated from a sea cucumber culture pond.</title>
        <authorList>
            <person name="Wang F.Q."/>
            <person name="Zhou Y.X."/>
            <person name="Lin X.Z."/>
            <person name="Chen G.J."/>
            <person name="Du Z.J."/>
        </authorList>
    </citation>
    <scope>NUCLEOTIDE SEQUENCE [LARGE SCALE GENOMIC DNA]</scope>
    <source>
        <strain evidence="7 8">FB218</strain>
    </source>
</reference>
<keyword evidence="4" id="KW-0100">Branched-chain amino acid biosynthesis</keyword>
<dbReference type="InterPro" id="IPR002034">
    <property type="entry name" value="AIPM/Hcit_synth_CS"/>
</dbReference>
<comment type="caution">
    <text evidence="7">The sequence shown here is derived from an EMBL/GenBank/DDBJ whole genome shotgun (WGS) entry which is preliminary data.</text>
</comment>
<dbReference type="RefSeq" id="WP_212212321.1">
    <property type="nucleotide sequence ID" value="NZ_JAGUCO010000001.1"/>
</dbReference>
<dbReference type="Pfam" id="PF22617">
    <property type="entry name" value="HCS_D2"/>
    <property type="match status" value="1"/>
</dbReference>
<comment type="similarity">
    <text evidence="5">Belongs to the alpha-IPM synthase/homocitrate synthase family.</text>
</comment>
<evidence type="ECO:0000256" key="4">
    <source>
        <dbReference type="ARBA" id="ARBA00023304"/>
    </source>
</evidence>